<evidence type="ECO:0000256" key="4">
    <source>
        <dbReference type="ARBA" id="ARBA00022741"/>
    </source>
</evidence>
<evidence type="ECO:0000256" key="8">
    <source>
        <dbReference type="SAM" id="SignalP"/>
    </source>
</evidence>
<evidence type="ECO:0000256" key="6">
    <source>
        <dbReference type="ARBA" id="ARBA00048741"/>
    </source>
</evidence>
<evidence type="ECO:0000256" key="7">
    <source>
        <dbReference type="PIRSR" id="PIRSR001589-3"/>
    </source>
</evidence>
<dbReference type="RefSeq" id="WP_132708850.1">
    <property type="nucleotide sequence ID" value="NZ_JACIGF010000008.1"/>
</dbReference>
<reference evidence="11 12" key="1">
    <citation type="submission" date="2019-03" db="EMBL/GenBank/DDBJ databases">
        <title>Genomic Encyclopedia of Type Strains, Phase IV (KMG-IV): sequencing the most valuable type-strain genomes for metagenomic binning, comparative biology and taxonomic classification.</title>
        <authorList>
            <person name="Goeker M."/>
        </authorList>
    </citation>
    <scope>NUCLEOTIDE SEQUENCE [LARGE SCALE GENOMIC DNA]</scope>
    <source>
        <strain evidence="11 12">DSM 2132</strain>
    </source>
</reference>
<dbReference type="PIRSF" id="PIRSF001589">
    <property type="entry name" value="Asn_synthetase_glu-h"/>
    <property type="match status" value="1"/>
</dbReference>
<dbReference type="GO" id="GO:0005524">
    <property type="term" value="F:ATP binding"/>
    <property type="evidence" value="ECO:0007669"/>
    <property type="project" value="UniProtKB-KW"/>
</dbReference>
<dbReference type="EMBL" id="SLXO01000008">
    <property type="protein sequence ID" value="TCP32911.1"/>
    <property type="molecule type" value="Genomic_DNA"/>
</dbReference>
<dbReference type="AlphaFoldDB" id="A0A4R2PFH2"/>
<dbReference type="InterPro" id="IPR006426">
    <property type="entry name" value="Asn_synth_AEB"/>
</dbReference>
<evidence type="ECO:0000313" key="12">
    <source>
        <dbReference type="Proteomes" id="UP000295399"/>
    </source>
</evidence>
<name>A0A4R2PFH2_RHOSA</name>
<dbReference type="PANTHER" id="PTHR43284:SF1">
    <property type="entry name" value="ASPARAGINE SYNTHETASE"/>
    <property type="match status" value="1"/>
</dbReference>
<dbReference type="Pfam" id="PF00733">
    <property type="entry name" value="Asn_synthase"/>
    <property type="match status" value="1"/>
</dbReference>
<keyword evidence="12" id="KW-1185">Reference proteome</keyword>
<feature type="chain" id="PRO_5020693572" description="asparagine synthase (glutamine-hydrolyzing)" evidence="8">
    <location>
        <begin position="20"/>
        <end position="602"/>
    </location>
</feature>
<keyword evidence="4" id="KW-0547">Nucleotide-binding</keyword>
<dbReference type="SUPFAM" id="SSF52402">
    <property type="entry name" value="Adenine nucleotide alpha hydrolases-like"/>
    <property type="match status" value="1"/>
</dbReference>
<dbReference type="OrthoDB" id="9763290at2"/>
<sequence>MAYPAIHLCCLTGRFAATALPPAVEAVGRPFHAEAADEWGGQSVAGDDGLVVALTGAPWGRHKPGPMAAADLLAAVRAKGERALEDLNGAFVAMVHDRARGRTVVMGDRAGVIPLFWIEGAAGAFGASTRLADLAGLGADRAALDPTGLLHYLFYFSVPGPGTIYRGIARLRPGHRLVATADGVTEEAYWRLPYSADGADRDPAGLHERMRAVLDQGVARALDVAVPGPVGTFLSGGLDSSAVTGLAAGRRPGIASFTVRFREPAFDEGPYARIAADHFRTDHHEVYVDPPDVVDLVEKMAANLNQPFGNTSAIAAYYAVTAARSAGMTTLLAGDGGDELFAGNAHYLDLQRPDVYGRIPTPLRRLLLDPVLAWRALDRLPGLGKAHRLQQRYYLSLAQRKFANYDPFRHFGLAGVLNPDIVAEVAGTDPVRLAEEAFAAAAHTADPIQQMMAMDMQLTVADNDLIKVNEMCALAGVAVRYPMLDEDVMQFAADLPGDVLVPSGRLRGFFKDAFKGFLPDAILTKTKQGFGLPFPAWIQTDQDLRTCLLDALVDLRQRGLFTAAYLDDLERACRGTQRYLDPGNAWDAAILELWMRHHRISV</sequence>
<dbReference type="Gene3D" id="3.60.20.10">
    <property type="entry name" value="Glutamine Phosphoribosylpyrophosphate, subunit 1, domain 1"/>
    <property type="match status" value="1"/>
</dbReference>
<keyword evidence="8" id="KW-0732">Signal</keyword>
<evidence type="ECO:0000256" key="5">
    <source>
        <dbReference type="ARBA" id="ARBA00022840"/>
    </source>
</evidence>
<dbReference type="Gene3D" id="3.40.50.620">
    <property type="entry name" value="HUPs"/>
    <property type="match status" value="1"/>
</dbReference>
<dbReference type="InParanoid" id="A0A4R2PFH2"/>
<dbReference type="EC" id="6.3.5.4" evidence="3"/>
<evidence type="ECO:0000259" key="10">
    <source>
        <dbReference type="Pfam" id="PF13537"/>
    </source>
</evidence>
<protein>
    <recommendedName>
        <fullName evidence="3">asparagine synthase (glutamine-hydrolyzing)</fullName>
        <ecNumber evidence="3">6.3.5.4</ecNumber>
    </recommendedName>
</protein>
<dbReference type="InterPro" id="IPR029055">
    <property type="entry name" value="Ntn_hydrolases_N"/>
</dbReference>
<dbReference type="GO" id="GO:0005829">
    <property type="term" value="C:cytosol"/>
    <property type="evidence" value="ECO:0007669"/>
    <property type="project" value="TreeGrafter"/>
</dbReference>
<feature type="signal peptide" evidence="8">
    <location>
        <begin position="1"/>
        <end position="19"/>
    </location>
</feature>
<dbReference type="InterPro" id="IPR017932">
    <property type="entry name" value="GATase_2_dom"/>
</dbReference>
<dbReference type="Proteomes" id="UP000295399">
    <property type="component" value="Unassembled WGS sequence"/>
</dbReference>
<dbReference type="PANTHER" id="PTHR43284">
    <property type="entry name" value="ASPARAGINE SYNTHETASE (GLUTAMINE-HYDROLYZING)"/>
    <property type="match status" value="1"/>
</dbReference>
<dbReference type="InterPro" id="IPR001962">
    <property type="entry name" value="Asn_synthase"/>
</dbReference>
<evidence type="ECO:0000313" key="11">
    <source>
        <dbReference type="EMBL" id="TCP32911.1"/>
    </source>
</evidence>
<dbReference type="InterPro" id="IPR014729">
    <property type="entry name" value="Rossmann-like_a/b/a_fold"/>
</dbReference>
<evidence type="ECO:0000256" key="2">
    <source>
        <dbReference type="ARBA" id="ARBA00005752"/>
    </source>
</evidence>
<organism evidence="11 12">
    <name type="scientific">Rhodothalassium salexigens DSM 2132</name>
    <dbReference type="NCBI Taxonomy" id="1188247"/>
    <lineage>
        <taxon>Bacteria</taxon>
        <taxon>Pseudomonadati</taxon>
        <taxon>Pseudomonadota</taxon>
        <taxon>Alphaproteobacteria</taxon>
        <taxon>Rhodothalassiales</taxon>
        <taxon>Rhodothalassiaceae</taxon>
        <taxon>Rhodothalassium</taxon>
    </lineage>
</organism>
<evidence type="ECO:0000256" key="3">
    <source>
        <dbReference type="ARBA" id="ARBA00012737"/>
    </source>
</evidence>
<comment type="pathway">
    <text evidence="1">Amino-acid biosynthesis; L-asparagine biosynthesis; L-asparagine from L-aspartate (L-Gln route): step 1/1.</text>
</comment>
<gene>
    <name evidence="11" type="ORF">EV659_10810</name>
</gene>
<evidence type="ECO:0000259" key="9">
    <source>
        <dbReference type="Pfam" id="PF00733"/>
    </source>
</evidence>
<feature type="domain" description="Asparagine synthetase" evidence="9">
    <location>
        <begin position="210"/>
        <end position="596"/>
    </location>
</feature>
<dbReference type="SUPFAM" id="SSF56235">
    <property type="entry name" value="N-terminal nucleophile aminohydrolases (Ntn hydrolases)"/>
    <property type="match status" value="1"/>
</dbReference>
<feature type="domain" description="Glutamine amidotransferase type-2" evidence="10">
    <location>
        <begin position="73"/>
        <end position="125"/>
    </location>
</feature>
<feature type="site" description="Important for beta-aspartyl-AMP intermediate formation" evidence="7">
    <location>
        <position position="335"/>
    </location>
</feature>
<dbReference type="InterPro" id="IPR051786">
    <property type="entry name" value="ASN_synthetase/amidase"/>
</dbReference>
<evidence type="ECO:0000256" key="1">
    <source>
        <dbReference type="ARBA" id="ARBA00005187"/>
    </source>
</evidence>
<dbReference type="Pfam" id="PF13537">
    <property type="entry name" value="GATase_7"/>
    <property type="match status" value="1"/>
</dbReference>
<comment type="caution">
    <text evidence="11">The sequence shown here is derived from an EMBL/GenBank/DDBJ whole genome shotgun (WGS) entry which is preliminary data.</text>
</comment>
<comment type="similarity">
    <text evidence="2">Belongs to the asparagine synthetase family.</text>
</comment>
<comment type="catalytic activity">
    <reaction evidence="6">
        <text>L-aspartate + L-glutamine + ATP + H2O = L-asparagine + L-glutamate + AMP + diphosphate + H(+)</text>
        <dbReference type="Rhea" id="RHEA:12228"/>
        <dbReference type="ChEBI" id="CHEBI:15377"/>
        <dbReference type="ChEBI" id="CHEBI:15378"/>
        <dbReference type="ChEBI" id="CHEBI:29985"/>
        <dbReference type="ChEBI" id="CHEBI:29991"/>
        <dbReference type="ChEBI" id="CHEBI:30616"/>
        <dbReference type="ChEBI" id="CHEBI:33019"/>
        <dbReference type="ChEBI" id="CHEBI:58048"/>
        <dbReference type="ChEBI" id="CHEBI:58359"/>
        <dbReference type="ChEBI" id="CHEBI:456215"/>
        <dbReference type="EC" id="6.3.5.4"/>
    </reaction>
</comment>
<accession>A0A4R2PFH2</accession>
<dbReference type="CDD" id="cd01991">
    <property type="entry name" value="Asn_synthase_B_C"/>
    <property type="match status" value="1"/>
</dbReference>
<dbReference type="GO" id="GO:0004066">
    <property type="term" value="F:asparagine synthase (glutamine-hydrolyzing) activity"/>
    <property type="evidence" value="ECO:0007669"/>
    <property type="project" value="UniProtKB-EC"/>
</dbReference>
<keyword evidence="5" id="KW-0067">ATP-binding</keyword>
<dbReference type="GO" id="GO:0006529">
    <property type="term" value="P:asparagine biosynthetic process"/>
    <property type="evidence" value="ECO:0007669"/>
    <property type="project" value="InterPro"/>
</dbReference>
<proteinExistence type="inferred from homology"/>